<protein>
    <submittedName>
        <fullName evidence="2">CubicO group peptidase (Beta-lactamase class C family)</fullName>
    </submittedName>
</protein>
<name>A0A4R8MAN7_9FLAO</name>
<dbReference type="InterPro" id="IPR001466">
    <property type="entry name" value="Beta-lactam-related"/>
</dbReference>
<organism evidence="2 3">
    <name type="scientific">Algibacter lectus</name>
    <dbReference type="NCBI Taxonomy" id="221126"/>
    <lineage>
        <taxon>Bacteria</taxon>
        <taxon>Pseudomonadati</taxon>
        <taxon>Bacteroidota</taxon>
        <taxon>Flavobacteriia</taxon>
        <taxon>Flavobacteriales</taxon>
        <taxon>Flavobacteriaceae</taxon>
        <taxon>Algibacter</taxon>
    </lineage>
</organism>
<feature type="domain" description="Beta-lactamase-related" evidence="1">
    <location>
        <begin position="89"/>
        <end position="353"/>
    </location>
</feature>
<reference evidence="2 3" key="1">
    <citation type="submission" date="2019-03" db="EMBL/GenBank/DDBJ databases">
        <title>Genomic Encyclopedia of Type Strains, Phase III (KMG-III): the genomes of soil and plant-associated and newly described type strains.</title>
        <authorList>
            <person name="Whitman W."/>
        </authorList>
    </citation>
    <scope>NUCLEOTIDE SEQUENCE [LARGE SCALE GENOMIC DNA]</scope>
    <source>
        <strain evidence="2 3">CECT 8301</strain>
    </source>
</reference>
<dbReference type="Pfam" id="PF00144">
    <property type="entry name" value="Beta-lactamase"/>
    <property type="match status" value="1"/>
</dbReference>
<comment type="caution">
    <text evidence="2">The sequence shown here is derived from an EMBL/GenBank/DDBJ whole genome shotgun (WGS) entry which is preliminary data.</text>
</comment>
<dbReference type="InterPro" id="IPR050789">
    <property type="entry name" value="Diverse_Enzym_Activities"/>
</dbReference>
<dbReference type="SUPFAM" id="SSF56601">
    <property type="entry name" value="beta-lactamase/transpeptidase-like"/>
    <property type="match status" value="1"/>
</dbReference>
<dbReference type="PANTHER" id="PTHR43283:SF7">
    <property type="entry name" value="BETA-LACTAMASE-RELATED DOMAIN-CONTAINING PROTEIN"/>
    <property type="match status" value="1"/>
</dbReference>
<sequence length="377" mass="42846">MKTKLSIFIISIVILSSCAALRPLKYGAIPTQKSYKHFPSRIIQNSDSVFNFIAPTKDYGLGKKIGLLTSDFNATNVVLDSFVKLHKTISFLIIRNDTIIYENYQRGYNPKSVVSSFSVAKPIVSTLIGIAIDEGKIQSINDPITHYIPEFVDKPGFDEITIKSLLHHTSGISFTEGKLALSSDNSQFYWGNKLRKLMLNPIIEEEPNQVFHYSSENLMLLAYILEKVTGESISNYLEKKVWKPLGMEAPASWSLDRDDDQAIEKAFCCLQARSIDFAKFARLYLKGGNWQGQQIVSEKWVDYSTHSDPAGNNKHFYNNNWGLGPLKYGSFYAIGLYGQYLYVYPDKNIIIVRFGDMTSYLHTAYWNANFIQIIDQL</sequence>
<dbReference type="PROSITE" id="PS51257">
    <property type="entry name" value="PROKAR_LIPOPROTEIN"/>
    <property type="match status" value="1"/>
</dbReference>
<dbReference type="RefSeq" id="WP_133968831.1">
    <property type="nucleotide sequence ID" value="NZ_SORL01000011.1"/>
</dbReference>
<dbReference type="AlphaFoldDB" id="A0A4R8MAN7"/>
<dbReference type="Proteomes" id="UP000294824">
    <property type="component" value="Unassembled WGS sequence"/>
</dbReference>
<dbReference type="Gene3D" id="3.40.710.10">
    <property type="entry name" value="DD-peptidase/beta-lactamase superfamily"/>
    <property type="match status" value="1"/>
</dbReference>
<accession>A0A4R8MAN7</accession>
<gene>
    <name evidence="2" type="ORF">DFQ06_3330</name>
</gene>
<proteinExistence type="predicted"/>
<dbReference type="EMBL" id="SORL01000011">
    <property type="protein sequence ID" value="TDY60746.1"/>
    <property type="molecule type" value="Genomic_DNA"/>
</dbReference>
<dbReference type="InterPro" id="IPR012338">
    <property type="entry name" value="Beta-lactam/transpept-like"/>
</dbReference>
<dbReference type="PANTHER" id="PTHR43283">
    <property type="entry name" value="BETA-LACTAMASE-RELATED"/>
    <property type="match status" value="1"/>
</dbReference>
<evidence type="ECO:0000313" key="2">
    <source>
        <dbReference type="EMBL" id="TDY60746.1"/>
    </source>
</evidence>
<evidence type="ECO:0000259" key="1">
    <source>
        <dbReference type="Pfam" id="PF00144"/>
    </source>
</evidence>
<keyword evidence="3" id="KW-1185">Reference proteome</keyword>
<evidence type="ECO:0000313" key="3">
    <source>
        <dbReference type="Proteomes" id="UP000294824"/>
    </source>
</evidence>